<proteinExistence type="predicted"/>
<sequence>MSFAVPISDFPGVSFTILTARLTQSCVISVVVLRVLATHLVFTHCVGLAHLYCILLFLIQASSASPLLEYQSSCQRFFMSYLKQFLTFLLGQIHSIADLQTVKPPKDKNILEFIPNFWITDRQVGEVGSEVFLSFLCCLKRSLSAWRIIKCSVKSSCKLTDTKKKARKRIEGKRKRRNRYNYEKERKKREAAAAAAGSDVHSRIVVLVPDLSEVPAVPCSSLDLNKKNLPEAGISNIPDSTTFYTAEVDLSQSEGLTVEKKACTCQKENKERDRRFIQRRKERVEEQKVRDKAIEERRLREAKEKEDKTEVSKQAERRITVKSRRKSQLPRKVDYLLPIRRKKEVTIAEREERRAKERGDRLKIAEATMKKEEEELERMRMEITFETLMSNHCNCRSTDCKACICFRNKKYCNINCKCHPDRCRNKEMDPNALAAAIANLAANQQRKQQQFQTQQDVLTALTNRLLAAPAVAAPANPIPAPTI</sequence>
<accession>A0ABR0AIA5</accession>
<feature type="transmembrane region" description="Helical" evidence="3">
    <location>
        <begin position="12"/>
        <end position="33"/>
    </location>
</feature>
<evidence type="ECO:0000256" key="1">
    <source>
        <dbReference type="SAM" id="Coils"/>
    </source>
</evidence>
<evidence type="ECO:0000313" key="5">
    <source>
        <dbReference type="EMBL" id="KAK4024855.1"/>
    </source>
</evidence>
<organism evidence="5 6">
    <name type="scientific">Daphnia magna</name>
    <dbReference type="NCBI Taxonomy" id="35525"/>
    <lineage>
        <taxon>Eukaryota</taxon>
        <taxon>Metazoa</taxon>
        <taxon>Ecdysozoa</taxon>
        <taxon>Arthropoda</taxon>
        <taxon>Crustacea</taxon>
        <taxon>Branchiopoda</taxon>
        <taxon>Diplostraca</taxon>
        <taxon>Cladocera</taxon>
        <taxon>Anomopoda</taxon>
        <taxon>Daphniidae</taxon>
        <taxon>Daphnia</taxon>
    </lineage>
</organism>
<reference evidence="5 6" key="1">
    <citation type="journal article" date="2023" name="Nucleic Acids Res.">
        <title>The hologenome of Daphnia magna reveals possible DNA methylation and microbiome-mediated evolution of the host genome.</title>
        <authorList>
            <person name="Chaturvedi A."/>
            <person name="Li X."/>
            <person name="Dhandapani V."/>
            <person name="Marshall H."/>
            <person name="Kissane S."/>
            <person name="Cuenca-Cambronero M."/>
            <person name="Asole G."/>
            <person name="Calvet F."/>
            <person name="Ruiz-Romero M."/>
            <person name="Marangio P."/>
            <person name="Guigo R."/>
            <person name="Rago D."/>
            <person name="Mirbahai L."/>
            <person name="Eastwood N."/>
            <person name="Colbourne J.K."/>
            <person name="Zhou J."/>
            <person name="Mallon E."/>
            <person name="Orsini L."/>
        </authorList>
    </citation>
    <scope>NUCLEOTIDE SEQUENCE [LARGE SCALE GENOMIC DNA]</scope>
    <source>
        <strain evidence="5">LRV0_1</strain>
    </source>
</reference>
<keyword evidence="6" id="KW-1185">Reference proteome</keyword>
<feature type="domain" description="Tesmin/TSO1-like CXC" evidence="4">
    <location>
        <begin position="388"/>
        <end position="429"/>
    </location>
</feature>
<evidence type="ECO:0000259" key="4">
    <source>
        <dbReference type="SMART" id="SM01114"/>
    </source>
</evidence>
<keyword evidence="1" id="KW-0175">Coiled coil</keyword>
<evidence type="ECO:0000256" key="2">
    <source>
        <dbReference type="SAM" id="MobiDB-lite"/>
    </source>
</evidence>
<keyword evidence="3" id="KW-0472">Membrane</keyword>
<feature type="compositionally biased region" description="Basic and acidic residues" evidence="2">
    <location>
        <begin position="301"/>
        <end position="319"/>
    </location>
</feature>
<dbReference type="Proteomes" id="UP001234178">
    <property type="component" value="Unassembled WGS sequence"/>
</dbReference>
<keyword evidence="3" id="KW-0812">Transmembrane</keyword>
<feature type="transmembrane region" description="Helical" evidence="3">
    <location>
        <begin position="40"/>
        <end position="59"/>
    </location>
</feature>
<keyword evidence="3" id="KW-1133">Transmembrane helix</keyword>
<evidence type="ECO:0000313" key="6">
    <source>
        <dbReference type="Proteomes" id="UP001234178"/>
    </source>
</evidence>
<feature type="coiled-coil region" evidence="1">
    <location>
        <begin position="355"/>
        <end position="384"/>
    </location>
</feature>
<comment type="caution">
    <text evidence="5">The sequence shown here is derived from an EMBL/GenBank/DDBJ whole genome shotgun (WGS) entry which is preliminary data.</text>
</comment>
<dbReference type="SMART" id="SM01114">
    <property type="entry name" value="CXC"/>
    <property type="match status" value="1"/>
</dbReference>
<evidence type="ECO:0000256" key="3">
    <source>
        <dbReference type="SAM" id="Phobius"/>
    </source>
</evidence>
<gene>
    <name evidence="5" type="ORF">OUZ56_010350</name>
</gene>
<dbReference type="EMBL" id="JAOYFB010000037">
    <property type="protein sequence ID" value="KAK4024855.1"/>
    <property type="molecule type" value="Genomic_DNA"/>
</dbReference>
<dbReference type="InterPro" id="IPR033467">
    <property type="entry name" value="Tesmin/TSO1-like_CXC"/>
</dbReference>
<name>A0ABR0AIA5_9CRUS</name>
<feature type="region of interest" description="Disordered" evidence="2">
    <location>
        <begin position="301"/>
        <end position="325"/>
    </location>
</feature>
<protein>
    <recommendedName>
        <fullName evidence="4">Tesmin/TSO1-like CXC domain-containing protein</fullName>
    </recommendedName>
</protein>